<sequence>MRCLKSFGDRFMAFAIVARTNGAKWLTPD</sequence>
<dbReference type="AlphaFoldDB" id="A0A1Y5T6G3"/>
<name>A0A1Y5T6G3_9RHOB</name>
<dbReference type="EMBL" id="FWFZ01000010">
    <property type="protein sequence ID" value="SLN53578.1"/>
    <property type="molecule type" value="Genomic_DNA"/>
</dbReference>
<proteinExistence type="predicted"/>
<evidence type="ECO:0000313" key="2">
    <source>
        <dbReference type="Proteomes" id="UP000193900"/>
    </source>
</evidence>
<evidence type="ECO:0000313" key="1">
    <source>
        <dbReference type="EMBL" id="SLN53578.1"/>
    </source>
</evidence>
<dbReference type="Proteomes" id="UP000193900">
    <property type="component" value="Unassembled WGS sequence"/>
</dbReference>
<accession>A0A1Y5T6G3</accession>
<reference evidence="1 2" key="1">
    <citation type="submission" date="2017-03" db="EMBL/GenBank/DDBJ databases">
        <authorList>
            <person name="Afonso C.L."/>
            <person name="Miller P.J."/>
            <person name="Scott M.A."/>
            <person name="Spackman E."/>
            <person name="Goraichik I."/>
            <person name="Dimitrov K.M."/>
            <person name="Suarez D.L."/>
            <person name="Swayne D.E."/>
        </authorList>
    </citation>
    <scope>NUCLEOTIDE SEQUENCE [LARGE SCALE GENOMIC DNA]</scope>
    <source>
        <strain evidence="1 2">CECT 7023</strain>
    </source>
</reference>
<keyword evidence="2" id="KW-1185">Reference proteome</keyword>
<organism evidence="1 2">
    <name type="scientific">Roseisalinus antarcticus</name>
    <dbReference type="NCBI Taxonomy" id="254357"/>
    <lineage>
        <taxon>Bacteria</taxon>
        <taxon>Pseudomonadati</taxon>
        <taxon>Pseudomonadota</taxon>
        <taxon>Alphaproteobacteria</taxon>
        <taxon>Rhodobacterales</taxon>
        <taxon>Roseobacteraceae</taxon>
        <taxon>Roseisalinus</taxon>
    </lineage>
</organism>
<protein>
    <submittedName>
        <fullName evidence="1">Uncharacterized protein</fullName>
    </submittedName>
</protein>
<gene>
    <name evidence="1" type="ORF">ROA7023_02382</name>
</gene>